<dbReference type="InterPro" id="IPR052517">
    <property type="entry name" value="GlcG_carb_metab_protein"/>
</dbReference>
<dbReference type="InterPro" id="IPR005624">
    <property type="entry name" value="PduO/GlcC-like"/>
</dbReference>
<dbReference type="Pfam" id="PF03928">
    <property type="entry name" value="HbpS-like"/>
    <property type="match status" value="1"/>
</dbReference>
<name>A0ABV1KF02_9PSEU</name>
<dbReference type="PANTHER" id="PTHR34309:SF1">
    <property type="entry name" value="PROTEIN GLCG"/>
    <property type="match status" value="1"/>
</dbReference>
<comment type="caution">
    <text evidence="1">The sequence shown here is derived from an EMBL/GenBank/DDBJ whole genome shotgun (WGS) entry which is preliminary data.</text>
</comment>
<dbReference type="Gene3D" id="3.30.450.150">
    <property type="entry name" value="Haem-degrading domain"/>
    <property type="match status" value="1"/>
</dbReference>
<evidence type="ECO:0000313" key="2">
    <source>
        <dbReference type="Proteomes" id="UP001494902"/>
    </source>
</evidence>
<proteinExistence type="predicted"/>
<dbReference type="EMBL" id="JBEDNQ010000008">
    <property type="protein sequence ID" value="MEQ3552741.1"/>
    <property type="molecule type" value="Genomic_DNA"/>
</dbReference>
<sequence length="146" mass="14864">MTTPAAGPTVVKPTLSLDGARTAVDAALAHARALGVHVAVAVLDEAGHLLAFVRMDGAPYSTIQVATDKAYTAASTRKSTADWFETLQEDAPLRAGAVVGTDRLIVFGGGQPIEWDGVVVGAIGVSGSHWTNDTEIGSAGIAALRG</sequence>
<organism evidence="1 2">
    <name type="scientific">Pseudonocardia nematodicida</name>
    <dbReference type="NCBI Taxonomy" id="1206997"/>
    <lineage>
        <taxon>Bacteria</taxon>
        <taxon>Bacillati</taxon>
        <taxon>Actinomycetota</taxon>
        <taxon>Actinomycetes</taxon>
        <taxon>Pseudonocardiales</taxon>
        <taxon>Pseudonocardiaceae</taxon>
        <taxon>Pseudonocardia</taxon>
    </lineage>
</organism>
<dbReference type="InterPro" id="IPR038084">
    <property type="entry name" value="PduO/GlcC-like_sf"/>
</dbReference>
<evidence type="ECO:0000313" key="1">
    <source>
        <dbReference type="EMBL" id="MEQ3552741.1"/>
    </source>
</evidence>
<keyword evidence="2" id="KW-1185">Reference proteome</keyword>
<protein>
    <submittedName>
        <fullName evidence="1">Heme-binding protein</fullName>
    </submittedName>
</protein>
<dbReference type="PANTHER" id="PTHR34309">
    <property type="entry name" value="SLR1406 PROTEIN"/>
    <property type="match status" value="1"/>
</dbReference>
<dbReference type="Proteomes" id="UP001494902">
    <property type="component" value="Unassembled WGS sequence"/>
</dbReference>
<dbReference type="SUPFAM" id="SSF143744">
    <property type="entry name" value="GlcG-like"/>
    <property type="match status" value="1"/>
</dbReference>
<accession>A0ABV1KF02</accession>
<gene>
    <name evidence="1" type="ORF">WIS52_19915</name>
</gene>
<dbReference type="RefSeq" id="WP_349299811.1">
    <property type="nucleotide sequence ID" value="NZ_JBEDNQ010000008.1"/>
</dbReference>
<reference evidence="1 2" key="1">
    <citation type="submission" date="2024-03" db="EMBL/GenBank/DDBJ databases">
        <title>Draft genome sequence of Pseudonocardia nematodicida JCM 31783.</title>
        <authorList>
            <person name="Butdee W."/>
            <person name="Duangmal K."/>
        </authorList>
    </citation>
    <scope>NUCLEOTIDE SEQUENCE [LARGE SCALE GENOMIC DNA]</scope>
    <source>
        <strain evidence="1 2">JCM 31783</strain>
    </source>
</reference>